<evidence type="ECO:0008006" key="7">
    <source>
        <dbReference type="Google" id="ProtNLM"/>
    </source>
</evidence>
<dbReference type="Gene3D" id="3.40.50.980">
    <property type="match status" value="2"/>
</dbReference>
<dbReference type="Pfam" id="PF00501">
    <property type="entry name" value="AMP-binding"/>
    <property type="match status" value="1"/>
</dbReference>
<feature type="domain" description="AMP-dependent synthetase/ligase" evidence="3">
    <location>
        <begin position="84"/>
        <end position="461"/>
    </location>
</feature>
<dbReference type="Gene3D" id="3.30.300.30">
    <property type="match status" value="1"/>
</dbReference>
<protein>
    <recommendedName>
        <fullName evidence="7">4-coumarate--CoA ligase</fullName>
    </recommendedName>
</protein>
<dbReference type="GO" id="GO:0004467">
    <property type="term" value="F:long-chain fatty acid-CoA ligase activity"/>
    <property type="evidence" value="ECO:0007669"/>
    <property type="project" value="TreeGrafter"/>
</dbReference>
<name>A0AAW1DSQ7_9HEMI</name>
<evidence type="ECO:0000313" key="6">
    <source>
        <dbReference type="Proteomes" id="UP001461498"/>
    </source>
</evidence>
<dbReference type="Gene3D" id="2.30.38.10">
    <property type="entry name" value="Luciferase, Domain 3"/>
    <property type="match status" value="1"/>
</dbReference>
<evidence type="ECO:0000256" key="2">
    <source>
        <dbReference type="ARBA" id="ARBA00023140"/>
    </source>
</evidence>
<accession>A0AAW1DSQ7</accession>
<reference evidence="5 6" key="1">
    <citation type="submission" date="2022-12" db="EMBL/GenBank/DDBJ databases">
        <title>Chromosome-level genome assembly of true bugs.</title>
        <authorList>
            <person name="Ma L."/>
            <person name="Li H."/>
        </authorList>
    </citation>
    <scope>NUCLEOTIDE SEQUENCE [LARGE SCALE GENOMIC DNA]</scope>
    <source>
        <strain evidence="5">Lab_2022b</strain>
    </source>
</reference>
<dbReference type="InterPro" id="IPR020845">
    <property type="entry name" value="AMP-binding_CS"/>
</dbReference>
<evidence type="ECO:0000259" key="4">
    <source>
        <dbReference type="Pfam" id="PF13193"/>
    </source>
</evidence>
<dbReference type="PANTHER" id="PTHR24096">
    <property type="entry name" value="LONG-CHAIN-FATTY-ACID--COA LIGASE"/>
    <property type="match status" value="1"/>
</dbReference>
<dbReference type="EMBL" id="JAPXFL010000001">
    <property type="protein sequence ID" value="KAK9511845.1"/>
    <property type="molecule type" value="Genomic_DNA"/>
</dbReference>
<comment type="subcellular location">
    <subcellularLocation>
        <location evidence="1">Peroxisome</location>
    </subcellularLocation>
</comment>
<evidence type="ECO:0000313" key="5">
    <source>
        <dbReference type="EMBL" id="KAK9511845.1"/>
    </source>
</evidence>
<dbReference type="GO" id="GO:0005777">
    <property type="term" value="C:peroxisome"/>
    <property type="evidence" value="ECO:0007669"/>
    <property type="project" value="UniProtKB-SubCell"/>
</dbReference>
<keyword evidence="6" id="KW-1185">Reference proteome</keyword>
<dbReference type="InterPro" id="IPR000873">
    <property type="entry name" value="AMP-dep_synth/lig_dom"/>
</dbReference>
<comment type="caution">
    <text evidence="5">The sequence shown here is derived from an EMBL/GenBank/DDBJ whole genome shotgun (WGS) entry which is preliminary data.</text>
</comment>
<feature type="domain" description="AMP-binding enzyme C-terminal" evidence="4">
    <location>
        <begin position="513"/>
        <end position="589"/>
    </location>
</feature>
<sequence length="603" mass="67931">MLWRENSLEVMAASAKLCSGVNIFQYFKERPIKFCSNHMLFFKLNYSSKLTNYPRGIIKDKIVYSSFTNVPIDTKTNLHNFLWESNKWMDKTAVVCGVTGASHTYKELKKLSQTFGYSLLQHGFKKGQVIAVILPNFIEFPVVLLSAIAAGLSVCSINPAYTSEEIKHQLLGSKAVGIVTFPNLVPTVNEAISKINKPIKIIVTPGIDNNYDSVKNNSNIILYEDEIKSNIHKDIYLKPNNKSEDLFHISHSSGTTGLPKGIWLSHGNFVNNSLQVTASPTISLETFATENYQDVNVLVLPLYHNFALARILISIYLRSKIILLPKFDGNLYVNTLEKYQPTVLYVVPPIMQYLMSRSDLTTKHTQSLKHILCAGAPLNIPDFSKEFNKIFPTTHPRQAYGLSEATCMLTVDSVEANKSESVGMPVPNTQIKVIDLEIGTERNFNEEGEICFKGPQMTKGYIDNPKANEESIDKDGWFHTGDIGYYDEDGYFYVVDRLKDMIKVKGYQVSPTELEEVLKSHEDITDAAVLGIPHTKKGEAPVAFISTNNTDKADLELKLVNFMKTKVAAFKKIEKFIFIDKIPKTPSGKILRKNLRELLKQHH</sequence>
<dbReference type="InterPro" id="IPR045851">
    <property type="entry name" value="AMP-bd_C_sf"/>
</dbReference>
<evidence type="ECO:0000259" key="3">
    <source>
        <dbReference type="Pfam" id="PF00501"/>
    </source>
</evidence>
<dbReference type="PROSITE" id="PS00455">
    <property type="entry name" value="AMP_BINDING"/>
    <property type="match status" value="1"/>
</dbReference>
<keyword evidence="2" id="KW-0576">Peroxisome</keyword>
<dbReference type="AlphaFoldDB" id="A0AAW1DSQ7"/>
<dbReference type="GO" id="GO:0046949">
    <property type="term" value="P:fatty-acyl-CoA biosynthetic process"/>
    <property type="evidence" value="ECO:0007669"/>
    <property type="project" value="TreeGrafter"/>
</dbReference>
<proteinExistence type="predicted"/>
<dbReference type="SUPFAM" id="SSF56801">
    <property type="entry name" value="Acetyl-CoA synthetase-like"/>
    <property type="match status" value="1"/>
</dbReference>
<dbReference type="Pfam" id="PF13193">
    <property type="entry name" value="AMP-binding_C"/>
    <property type="match status" value="1"/>
</dbReference>
<dbReference type="InterPro" id="IPR025110">
    <property type="entry name" value="AMP-bd_C"/>
</dbReference>
<dbReference type="PANTHER" id="PTHR24096:SF422">
    <property type="entry name" value="BCDNA.GH02901"/>
    <property type="match status" value="1"/>
</dbReference>
<organism evidence="5 6">
    <name type="scientific">Rhynocoris fuscipes</name>
    <dbReference type="NCBI Taxonomy" id="488301"/>
    <lineage>
        <taxon>Eukaryota</taxon>
        <taxon>Metazoa</taxon>
        <taxon>Ecdysozoa</taxon>
        <taxon>Arthropoda</taxon>
        <taxon>Hexapoda</taxon>
        <taxon>Insecta</taxon>
        <taxon>Pterygota</taxon>
        <taxon>Neoptera</taxon>
        <taxon>Paraneoptera</taxon>
        <taxon>Hemiptera</taxon>
        <taxon>Heteroptera</taxon>
        <taxon>Panheteroptera</taxon>
        <taxon>Cimicomorpha</taxon>
        <taxon>Reduviidae</taxon>
        <taxon>Harpactorinae</taxon>
        <taxon>Harpactorini</taxon>
        <taxon>Rhynocoris</taxon>
    </lineage>
</organism>
<evidence type="ECO:0000256" key="1">
    <source>
        <dbReference type="ARBA" id="ARBA00004275"/>
    </source>
</evidence>
<dbReference type="Proteomes" id="UP001461498">
    <property type="component" value="Unassembled WGS sequence"/>
</dbReference>
<gene>
    <name evidence="5" type="ORF">O3M35_000426</name>
</gene>